<accession>A0A0A8L3E3</accession>
<dbReference type="OrthoDB" id="427280at2759"/>
<name>A0A0A8L3E3_9SACH</name>
<dbReference type="InterPro" id="IPR017937">
    <property type="entry name" value="Thioredoxin_CS"/>
</dbReference>
<dbReference type="CDD" id="cd02981">
    <property type="entry name" value="PDI_b_family"/>
    <property type="match status" value="1"/>
</dbReference>
<feature type="domain" description="Thioredoxin" evidence="14">
    <location>
        <begin position="21"/>
        <end position="139"/>
    </location>
</feature>
<proteinExistence type="inferred from homology"/>
<evidence type="ECO:0000256" key="2">
    <source>
        <dbReference type="ARBA" id="ARBA00004319"/>
    </source>
</evidence>
<dbReference type="FunFam" id="3.40.30.10:FF:000017">
    <property type="entry name" value="Protein disulfide-isomerase A4"/>
    <property type="match status" value="1"/>
</dbReference>
<evidence type="ECO:0000256" key="4">
    <source>
        <dbReference type="ARBA" id="ARBA00012723"/>
    </source>
</evidence>
<dbReference type="PROSITE" id="PS00194">
    <property type="entry name" value="THIOREDOXIN_1"/>
    <property type="match status" value="2"/>
</dbReference>
<evidence type="ECO:0000256" key="7">
    <source>
        <dbReference type="ARBA" id="ARBA00022824"/>
    </source>
</evidence>
<dbReference type="SUPFAM" id="SSF52833">
    <property type="entry name" value="Thioredoxin-like"/>
    <property type="match status" value="4"/>
</dbReference>
<feature type="compositionally biased region" description="Basic and acidic residues" evidence="12">
    <location>
        <begin position="500"/>
        <end position="512"/>
    </location>
</feature>
<dbReference type="PROSITE" id="PS51352">
    <property type="entry name" value="THIOREDOXIN_2"/>
    <property type="match status" value="2"/>
</dbReference>
<reference evidence="15 16" key="1">
    <citation type="submission" date="2014-03" db="EMBL/GenBank/DDBJ databases">
        <title>The genome of Kluyveromyces dobzhanskii.</title>
        <authorList>
            <person name="Nystedt B."/>
            <person name="Astrom S."/>
        </authorList>
    </citation>
    <scope>NUCLEOTIDE SEQUENCE [LARGE SCALE GENOMIC DNA]</scope>
    <source>
        <strain evidence="15 16">CBS 2104</strain>
    </source>
</reference>
<dbReference type="Pfam" id="PF00085">
    <property type="entry name" value="Thioredoxin"/>
    <property type="match status" value="2"/>
</dbReference>
<feature type="disulfide bond" description="Redox-active" evidence="11">
    <location>
        <begin position="60"/>
        <end position="63"/>
    </location>
</feature>
<evidence type="ECO:0000259" key="14">
    <source>
        <dbReference type="PROSITE" id="PS51352"/>
    </source>
</evidence>
<dbReference type="InterPro" id="IPR036249">
    <property type="entry name" value="Thioredoxin-like_sf"/>
</dbReference>
<evidence type="ECO:0000313" key="16">
    <source>
        <dbReference type="Proteomes" id="UP000031516"/>
    </source>
</evidence>
<dbReference type="EMBL" id="CCBQ010000018">
    <property type="protein sequence ID" value="CDO92705.1"/>
    <property type="molecule type" value="Genomic_DNA"/>
</dbReference>
<protein>
    <recommendedName>
        <fullName evidence="4">protein disulfide-isomerase</fullName>
        <ecNumber evidence="4">5.3.4.1</ecNumber>
    </recommendedName>
</protein>
<dbReference type="CDD" id="cd02995">
    <property type="entry name" value="PDI_a_PDI_a'_C"/>
    <property type="match status" value="1"/>
</dbReference>
<comment type="similarity">
    <text evidence="3">Belongs to the protein disulfide isomerase family.</text>
</comment>
<keyword evidence="10 11" id="KW-0676">Redox-active center</keyword>
<sequence>MLFKNTVRFGLAALMAVSGSAQEEAIAPEDSAVVKLTSDTFHDFIKEHPLVLAEFFAPWCGHCKTLAPEYVKAADELESKDIPLVQIDCTVNQELCQAQGIPGYPSLKVFKNGNADAAGEYQGGRDAKAIVSYMLKQSEPAVQVIEDEKAFKEILAKNLDSTLVVDGSVPDFNETFYEVADLLRDENTFIQHGKDGKLAIYLPGESEPIVYDGEDFDAETISKWVAVQAFPYFGDVNGDTYQSYMSSKIPLAYFFYTSPEEREEYESHFVDLAKKYRGKVNFAGLDASKFGRHAENLNQKQQFPLFAIHDTIKDLKYGLPQLAEEEFASLEEPLALAAKDITEFVENFLEGKVDPIVKSEDIPEVQEEHVFKLVGKNHEAIVRDSEKDVLVEYYAPWCGHCKRLAPIYESMAEFVHGSEELKDKVLIAKIDATANDVPSVEIQGFPVLYLWPAGEKSEPIQFEGPRTAEAFLAFIKKSGTNGADGVAIYEEYLVELEKKRQEEEEQKAKQAEEDAAIAEEEDAQLAQDEL</sequence>
<evidence type="ECO:0000256" key="11">
    <source>
        <dbReference type="PIRSR" id="PIRSR605792-51"/>
    </source>
</evidence>
<evidence type="ECO:0000256" key="9">
    <source>
        <dbReference type="ARBA" id="ARBA00023235"/>
    </source>
</evidence>
<dbReference type="Pfam" id="PF13848">
    <property type="entry name" value="Thioredoxin_6"/>
    <property type="match status" value="1"/>
</dbReference>
<keyword evidence="16" id="KW-1185">Reference proteome</keyword>
<organism evidence="15 16">
    <name type="scientific">Kluyveromyces dobzhanskii CBS 2104</name>
    <dbReference type="NCBI Taxonomy" id="1427455"/>
    <lineage>
        <taxon>Eukaryota</taxon>
        <taxon>Fungi</taxon>
        <taxon>Dikarya</taxon>
        <taxon>Ascomycota</taxon>
        <taxon>Saccharomycotina</taxon>
        <taxon>Saccharomycetes</taxon>
        <taxon>Saccharomycetales</taxon>
        <taxon>Saccharomycetaceae</taxon>
        <taxon>Kluyveromyces</taxon>
    </lineage>
</organism>
<keyword evidence="9" id="KW-0413">Isomerase</keyword>
<dbReference type="GO" id="GO:0034976">
    <property type="term" value="P:response to endoplasmic reticulum stress"/>
    <property type="evidence" value="ECO:0007669"/>
    <property type="project" value="TreeGrafter"/>
</dbReference>
<dbReference type="InterPro" id="IPR005792">
    <property type="entry name" value="Prot_disulphide_isomerase"/>
</dbReference>
<evidence type="ECO:0000256" key="12">
    <source>
        <dbReference type="SAM" id="MobiDB-lite"/>
    </source>
</evidence>
<feature type="chain" id="PRO_5002038069" description="protein disulfide-isomerase" evidence="13">
    <location>
        <begin position="22"/>
        <end position="530"/>
    </location>
</feature>
<evidence type="ECO:0000256" key="8">
    <source>
        <dbReference type="ARBA" id="ARBA00023157"/>
    </source>
</evidence>
<feature type="compositionally biased region" description="Acidic residues" evidence="12">
    <location>
        <begin position="513"/>
        <end position="530"/>
    </location>
</feature>
<dbReference type="PANTHER" id="PTHR18929">
    <property type="entry name" value="PROTEIN DISULFIDE ISOMERASE"/>
    <property type="match status" value="1"/>
</dbReference>
<dbReference type="GO" id="GO:0003756">
    <property type="term" value="F:protein disulfide isomerase activity"/>
    <property type="evidence" value="ECO:0007669"/>
    <property type="project" value="UniProtKB-EC"/>
</dbReference>
<comment type="subcellular location">
    <subcellularLocation>
        <location evidence="2">Endoplasmic reticulum lumen</location>
    </subcellularLocation>
</comment>
<dbReference type="FunFam" id="3.40.30.10:FF:000139">
    <property type="entry name" value="Protein disulfide-isomerase"/>
    <property type="match status" value="1"/>
</dbReference>
<dbReference type="GO" id="GO:0006457">
    <property type="term" value="P:protein folding"/>
    <property type="evidence" value="ECO:0007669"/>
    <property type="project" value="TreeGrafter"/>
</dbReference>
<feature type="disulfide bond" description="Redox-active" evidence="11">
    <location>
        <begin position="398"/>
        <end position="401"/>
    </location>
</feature>
<evidence type="ECO:0000256" key="13">
    <source>
        <dbReference type="SAM" id="SignalP"/>
    </source>
</evidence>
<dbReference type="InterPro" id="IPR013766">
    <property type="entry name" value="Thioredoxin_domain"/>
</dbReference>
<evidence type="ECO:0000256" key="1">
    <source>
        <dbReference type="ARBA" id="ARBA00001182"/>
    </source>
</evidence>
<evidence type="ECO:0000256" key="10">
    <source>
        <dbReference type="ARBA" id="ARBA00023284"/>
    </source>
</evidence>
<dbReference type="PANTHER" id="PTHR18929:SF132">
    <property type="entry name" value="PROTEIN DISULFIDE-ISOMERASE A3"/>
    <property type="match status" value="1"/>
</dbReference>
<feature type="region of interest" description="Disordered" evidence="12">
    <location>
        <begin position="500"/>
        <end position="530"/>
    </location>
</feature>
<keyword evidence="7" id="KW-0256">Endoplasmic reticulum</keyword>
<gene>
    <name evidence="15" type="ORF">KLDO_g1018</name>
</gene>
<comment type="caution">
    <text evidence="15">The sequence shown here is derived from an EMBL/GenBank/DDBJ whole genome shotgun (WGS) entry which is preliminary data.</text>
</comment>
<dbReference type="PRINTS" id="PR00421">
    <property type="entry name" value="THIOREDOXIN"/>
</dbReference>
<dbReference type="CDD" id="cd02961">
    <property type="entry name" value="PDI_a_family"/>
    <property type="match status" value="1"/>
</dbReference>
<evidence type="ECO:0000256" key="5">
    <source>
        <dbReference type="ARBA" id="ARBA00022729"/>
    </source>
</evidence>
<dbReference type="CDD" id="cd02982">
    <property type="entry name" value="PDI_b'_family"/>
    <property type="match status" value="1"/>
</dbReference>
<dbReference type="GO" id="GO:0005788">
    <property type="term" value="C:endoplasmic reticulum lumen"/>
    <property type="evidence" value="ECO:0007669"/>
    <property type="project" value="UniProtKB-SubCell"/>
</dbReference>
<evidence type="ECO:0000313" key="15">
    <source>
        <dbReference type="EMBL" id="CDO92705.1"/>
    </source>
</evidence>
<evidence type="ECO:0000256" key="6">
    <source>
        <dbReference type="ARBA" id="ARBA00022737"/>
    </source>
</evidence>
<dbReference type="EC" id="5.3.4.1" evidence="4"/>
<dbReference type="Proteomes" id="UP000031516">
    <property type="component" value="Unassembled WGS sequence"/>
</dbReference>
<dbReference type="AlphaFoldDB" id="A0A0A8L3E3"/>
<feature type="signal peptide" evidence="13">
    <location>
        <begin position="1"/>
        <end position="21"/>
    </location>
</feature>
<comment type="catalytic activity">
    <reaction evidence="1">
        <text>Catalyzes the rearrangement of -S-S- bonds in proteins.</text>
        <dbReference type="EC" id="5.3.4.1"/>
    </reaction>
</comment>
<dbReference type="Gene3D" id="3.40.30.10">
    <property type="entry name" value="Glutaredoxin"/>
    <property type="match status" value="4"/>
</dbReference>
<keyword evidence="5 13" id="KW-0732">Signal</keyword>
<keyword evidence="8 11" id="KW-1015">Disulfide bond</keyword>
<keyword evidence="6" id="KW-0677">Repeat</keyword>
<evidence type="ECO:0000256" key="3">
    <source>
        <dbReference type="ARBA" id="ARBA00006347"/>
    </source>
</evidence>
<feature type="domain" description="Thioredoxin" evidence="14">
    <location>
        <begin position="332"/>
        <end position="480"/>
    </location>
</feature>
<dbReference type="NCBIfam" id="TIGR01130">
    <property type="entry name" value="ER_PDI_fam"/>
    <property type="match status" value="1"/>
</dbReference>